<dbReference type="GeneID" id="7843804"/>
<evidence type="ECO:0000313" key="3">
    <source>
        <dbReference type="EMBL" id="EAS03138.2"/>
    </source>
</evidence>
<dbReference type="RefSeq" id="XP_001023383.2">
    <property type="nucleotide sequence ID" value="XM_001023383.2"/>
</dbReference>
<gene>
    <name evidence="3" type="ORF">TTHERM_00446210</name>
</gene>
<keyword evidence="1" id="KW-0175">Coiled coil</keyword>
<dbReference type="AlphaFoldDB" id="I7M3H1"/>
<sequence length="700" mass="82877">MDRSDRVDYQFYGFHPYDKQDSKEEFIQYFNSRCEWIMNQNSDELKNQFIQLEEYLSFINSYNQTKKVMKKELNKIEKIQVKPQKVNEDLSQQEKNDSKESSRYEEVYQYYEVIEEYLKQEKQEVIIEKHKQNEELEQKDLIKRKIKNLKETAFKKAWQILYFNPLSVSAKQCFIHLQLHQYYLEWLEFVFKEIKKSGEINECTIYMNDLNLQDHIVQNISDHLFDEINGCDSLIVYKLILKNNKLNHINNLLRLFPPKFTHLTLELQNNQLLDCSFAQFLIFGNIQILTLYIDNNPTLTAKCLTNLANNIHKNLEVELFICETLYQNDAIIDFVGKCHSLKINDKQLIYNNSFLLEIQLENVNESQFQKLMAIIVNNINFDQQSQQHPVSMQDKLFTFSSRQNFTSKNQKSTQLINLEEDNKDRRNQQGSQPQSSSHVGQTKNKSQIDLETNKKDIQSNEILEKGKPVSNEEQKEDDEEEDDLELTEKKDIILQINGIKILDTSEDSQLIMNLSQFEMSIFDDRNLYQMISQLPKIPTNLQVKNYNDMQKKDKQIIKLILSRRENIITINEKTYDMKTFVINLSHFTEVEHELVFLIQNLQQNTSIENLEVQITSSSDNADIILNNLIKYYDSLESPKLKELKISTDITQDLFLIQNLNRKYTLAVNSQLPLYRKLSDNIIRVDSVAYQQGQSKQFNLQ</sequence>
<dbReference type="KEGG" id="tet:TTHERM_00446210"/>
<protein>
    <submittedName>
        <fullName evidence="3">Uncharacterized protein</fullName>
    </submittedName>
</protein>
<feature type="compositionally biased region" description="Polar residues" evidence="2">
    <location>
        <begin position="428"/>
        <end position="445"/>
    </location>
</feature>
<dbReference type="InParanoid" id="I7M3H1"/>
<evidence type="ECO:0000313" key="4">
    <source>
        <dbReference type="Proteomes" id="UP000009168"/>
    </source>
</evidence>
<keyword evidence="4" id="KW-1185">Reference proteome</keyword>
<name>I7M3H1_TETTS</name>
<feature type="coiled-coil region" evidence="1">
    <location>
        <begin position="119"/>
        <end position="152"/>
    </location>
</feature>
<dbReference type="Proteomes" id="UP000009168">
    <property type="component" value="Unassembled WGS sequence"/>
</dbReference>
<reference evidence="4" key="1">
    <citation type="journal article" date="2006" name="PLoS Biol.">
        <title>Macronuclear genome sequence of the ciliate Tetrahymena thermophila, a model eukaryote.</title>
        <authorList>
            <person name="Eisen J.A."/>
            <person name="Coyne R.S."/>
            <person name="Wu M."/>
            <person name="Wu D."/>
            <person name="Thiagarajan M."/>
            <person name="Wortman J.R."/>
            <person name="Badger J.H."/>
            <person name="Ren Q."/>
            <person name="Amedeo P."/>
            <person name="Jones K.M."/>
            <person name="Tallon L.J."/>
            <person name="Delcher A.L."/>
            <person name="Salzberg S.L."/>
            <person name="Silva J.C."/>
            <person name="Haas B.J."/>
            <person name="Majoros W.H."/>
            <person name="Farzad M."/>
            <person name="Carlton J.M."/>
            <person name="Smith R.K. Jr."/>
            <person name="Garg J."/>
            <person name="Pearlman R.E."/>
            <person name="Karrer K.M."/>
            <person name="Sun L."/>
            <person name="Manning G."/>
            <person name="Elde N.C."/>
            <person name="Turkewitz A.P."/>
            <person name="Asai D.J."/>
            <person name="Wilkes D.E."/>
            <person name="Wang Y."/>
            <person name="Cai H."/>
            <person name="Collins K."/>
            <person name="Stewart B.A."/>
            <person name="Lee S.R."/>
            <person name="Wilamowska K."/>
            <person name="Weinberg Z."/>
            <person name="Ruzzo W.L."/>
            <person name="Wloga D."/>
            <person name="Gaertig J."/>
            <person name="Frankel J."/>
            <person name="Tsao C.-C."/>
            <person name="Gorovsky M.A."/>
            <person name="Keeling P.J."/>
            <person name="Waller R.F."/>
            <person name="Patron N.J."/>
            <person name="Cherry J.M."/>
            <person name="Stover N.A."/>
            <person name="Krieger C.J."/>
            <person name="del Toro C."/>
            <person name="Ryder H.F."/>
            <person name="Williamson S.C."/>
            <person name="Barbeau R.A."/>
            <person name="Hamilton E.P."/>
            <person name="Orias E."/>
        </authorList>
    </citation>
    <scope>NUCLEOTIDE SEQUENCE [LARGE SCALE GENOMIC DNA]</scope>
    <source>
        <strain evidence="4">SB210</strain>
    </source>
</reference>
<evidence type="ECO:0000256" key="2">
    <source>
        <dbReference type="SAM" id="MobiDB-lite"/>
    </source>
</evidence>
<dbReference type="EMBL" id="GG662504">
    <property type="protein sequence ID" value="EAS03138.2"/>
    <property type="molecule type" value="Genomic_DNA"/>
</dbReference>
<feature type="compositionally biased region" description="Basic and acidic residues" evidence="2">
    <location>
        <begin position="446"/>
        <end position="473"/>
    </location>
</feature>
<accession>I7M3H1</accession>
<feature type="region of interest" description="Disordered" evidence="2">
    <location>
        <begin position="421"/>
        <end position="486"/>
    </location>
</feature>
<evidence type="ECO:0000256" key="1">
    <source>
        <dbReference type="SAM" id="Coils"/>
    </source>
</evidence>
<organism evidence="3 4">
    <name type="scientific">Tetrahymena thermophila (strain SB210)</name>
    <dbReference type="NCBI Taxonomy" id="312017"/>
    <lineage>
        <taxon>Eukaryota</taxon>
        <taxon>Sar</taxon>
        <taxon>Alveolata</taxon>
        <taxon>Ciliophora</taxon>
        <taxon>Intramacronucleata</taxon>
        <taxon>Oligohymenophorea</taxon>
        <taxon>Hymenostomatida</taxon>
        <taxon>Tetrahymenina</taxon>
        <taxon>Tetrahymenidae</taxon>
        <taxon>Tetrahymena</taxon>
    </lineage>
</organism>
<feature type="compositionally biased region" description="Acidic residues" evidence="2">
    <location>
        <begin position="474"/>
        <end position="485"/>
    </location>
</feature>
<proteinExistence type="predicted"/>